<dbReference type="PROSITE" id="PS51755">
    <property type="entry name" value="OMPR_PHOB"/>
    <property type="match status" value="1"/>
</dbReference>
<dbReference type="FunFam" id="3.40.50.2300:FF:000001">
    <property type="entry name" value="DNA-binding response regulator PhoB"/>
    <property type="match status" value="1"/>
</dbReference>
<dbReference type="Gene3D" id="1.10.10.10">
    <property type="entry name" value="Winged helix-like DNA-binding domain superfamily/Winged helix DNA-binding domain"/>
    <property type="match status" value="1"/>
</dbReference>
<accession>A0A0X8FBA8</accession>
<dbReference type="EMBL" id="VYWO01000002">
    <property type="protein sequence ID" value="KAA9301115.1"/>
    <property type="molecule type" value="Genomic_DNA"/>
</dbReference>
<name>A0A0X8FBA8_9LACT</name>
<dbReference type="Proteomes" id="UP000327148">
    <property type="component" value="Unassembled WGS sequence"/>
</dbReference>
<dbReference type="CDD" id="cd00383">
    <property type="entry name" value="trans_reg_C"/>
    <property type="match status" value="1"/>
</dbReference>
<proteinExistence type="predicted"/>
<reference evidence="11 14" key="1">
    <citation type="journal article" date="2016" name="Genome Announc.">
        <title>Complete Genome Sequences of Aerococcus christensenii CCUG 28831T, Aerococcus sanguinicola CCUG 43001T, Aerococcus urinae CCUG 36881T, Aerococcus urinaeequi CCUG 28094T, Aerococcus urinaehominis CCUG 42038 BT, and Aerococcus viridans CCUG 4311T.</title>
        <authorList>
            <person name="Carkaci D."/>
            <person name="Dargis R."/>
            <person name="Nielsen X.C."/>
            <person name="Skovgaard O."/>
            <person name="Fuursted K."/>
            <person name="Christensen J.J."/>
        </authorList>
    </citation>
    <scope>NUCLEOTIDE SEQUENCE [LARGE SCALE GENOMIC DNA]</scope>
    <source>
        <strain evidence="11 14">CCUG43001</strain>
    </source>
</reference>
<evidence type="ECO:0000256" key="3">
    <source>
        <dbReference type="ARBA" id="ARBA00023015"/>
    </source>
</evidence>
<evidence type="ECO:0000313" key="13">
    <source>
        <dbReference type="EMBL" id="PKZ20804.1"/>
    </source>
</evidence>
<dbReference type="GO" id="GO:0005829">
    <property type="term" value="C:cytosol"/>
    <property type="evidence" value="ECO:0007669"/>
    <property type="project" value="TreeGrafter"/>
</dbReference>
<dbReference type="InterPro" id="IPR039420">
    <property type="entry name" value="WalR-like"/>
</dbReference>
<keyword evidence="4 8" id="KW-0238">DNA-binding</keyword>
<evidence type="ECO:0000256" key="7">
    <source>
        <dbReference type="PROSITE-ProRule" id="PRU00169"/>
    </source>
</evidence>
<dbReference type="FunFam" id="1.10.10.10:FF:000018">
    <property type="entry name" value="DNA-binding response regulator ResD"/>
    <property type="match status" value="1"/>
</dbReference>
<evidence type="ECO:0000256" key="6">
    <source>
        <dbReference type="ARBA" id="ARBA00023163"/>
    </source>
</evidence>
<evidence type="ECO:0000313" key="11">
    <source>
        <dbReference type="EMBL" id="AMB94035.1"/>
    </source>
</evidence>
<evidence type="ECO:0000256" key="5">
    <source>
        <dbReference type="ARBA" id="ARBA00023159"/>
    </source>
</evidence>
<keyword evidence="3" id="KW-0805">Transcription regulation</keyword>
<dbReference type="SMART" id="SM00862">
    <property type="entry name" value="Trans_reg_C"/>
    <property type="match status" value="1"/>
</dbReference>
<reference evidence="13 15" key="3">
    <citation type="submission" date="2017-12" db="EMBL/GenBank/DDBJ databases">
        <title>Phylogenetic diversity of female urinary microbiome.</title>
        <authorList>
            <person name="Thomas-White K."/>
            <person name="Wolfe A.J."/>
        </authorList>
    </citation>
    <scope>NUCLEOTIDE SEQUENCE [LARGE SCALE GENOMIC DNA]</scope>
    <source>
        <strain evidence="13 15">UMB0139</strain>
    </source>
</reference>
<dbReference type="SUPFAM" id="SSF46894">
    <property type="entry name" value="C-terminal effector domain of the bipartite response regulators"/>
    <property type="match status" value="1"/>
</dbReference>
<evidence type="ECO:0000313" key="12">
    <source>
        <dbReference type="EMBL" id="KAA9301115.1"/>
    </source>
</evidence>
<keyword evidence="1 7" id="KW-0597">Phosphoprotein</keyword>
<dbReference type="GeneID" id="92903288"/>
<dbReference type="EMBL" id="CP014160">
    <property type="protein sequence ID" value="AMB94035.1"/>
    <property type="molecule type" value="Genomic_DNA"/>
</dbReference>
<dbReference type="Gene3D" id="3.40.50.2300">
    <property type="match status" value="1"/>
</dbReference>
<dbReference type="RefSeq" id="WP_067973754.1">
    <property type="nucleotide sequence ID" value="NZ_CAJHKM010000005.1"/>
</dbReference>
<dbReference type="GO" id="GO:0032993">
    <property type="term" value="C:protein-DNA complex"/>
    <property type="evidence" value="ECO:0007669"/>
    <property type="project" value="TreeGrafter"/>
</dbReference>
<gene>
    <name evidence="11" type="ORF">AWM72_04285</name>
    <name evidence="13" type="ORF">CYJ28_09285</name>
    <name evidence="12" type="ORF">F6I03_04395</name>
</gene>
<dbReference type="InterPro" id="IPR016032">
    <property type="entry name" value="Sig_transdc_resp-reg_C-effctor"/>
</dbReference>
<feature type="DNA-binding region" description="OmpR/PhoB-type" evidence="8">
    <location>
        <begin position="128"/>
        <end position="228"/>
    </location>
</feature>
<dbReference type="GO" id="GO:0000156">
    <property type="term" value="F:phosphorelay response regulator activity"/>
    <property type="evidence" value="ECO:0007669"/>
    <property type="project" value="TreeGrafter"/>
</dbReference>
<dbReference type="GO" id="GO:0006355">
    <property type="term" value="P:regulation of DNA-templated transcription"/>
    <property type="evidence" value="ECO:0007669"/>
    <property type="project" value="InterPro"/>
</dbReference>
<dbReference type="InterPro" id="IPR001867">
    <property type="entry name" value="OmpR/PhoB-type_DNA-bd"/>
</dbReference>
<dbReference type="AlphaFoldDB" id="A0A0X8FBA8"/>
<evidence type="ECO:0000256" key="1">
    <source>
        <dbReference type="ARBA" id="ARBA00022553"/>
    </source>
</evidence>
<dbReference type="OrthoDB" id="9790442at2"/>
<organism evidence="11 14">
    <name type="scientific">Aerococcus sanguinicola</name>
    <dbReference type="NCBI Taxonomy" id="119206"/>
    <lineage>
        <taxon>Bacteria</taxon>
        <taxon>Bacillati</taxon>
        <taxon>Bacillota</taxon>
        <taxon>Bacilli</taxon>
        <taxon>Lactobacillales</taxon>
        <taxon>Aerococcaceae</taxon>
        <taxon>Aerococcus</taxon>
    </lineage>
</organism>
<keyword evidence="5" id="KW-0010">Activator</keyword>
<keyword evidence="6" id="KW-0804">Transcription</keyword>
<dbReference type="KEGG" id="asan:AWM72_04285"/>
<feature type="domain" description="Response regulatory" evidence="9">
    <location>
        <begin position="2"/>
        <end position="117"/>
    </location>
</feature>
<evidence type="ECO:0000256" key="2">
    <source>
        <dbReference type="ARBA" id="ARBA00023012"/>
    </source>
</evidence>
<dbReference type="PANTHER" id="PTHR48111">
    <property type="entry name" value="REGULATOR OF RPOS"/>
    <property type="match status" value="1"/>
</dbReference>
<dbReference type="InterPro" id="IPR001789">
    <property type="entry name" value="Sig_transdc_resp-reg_receiver"/>
</dbReference>
<dbReference type="SUPFAM" id="SSF52172">
    <property type="entry name" value="CheY-like"/>
    <property type="match status" value="1"/>
</dbReference>
<evidence type="ECO:0000259" key="10">
    <source>
        <dbReference type="PROSITE" id="PS51755"/>
    </source>
</evidence>
<feature type="domain" description="OmpR/PhoB-type" evidence="10">
    <location>
        <begin position="128"/>
        <end position="228"/>
    </location>
</feature>
<dbReference type="Proteomes" id="UP000069912">
    <property type="component" value="Chromosome"/>
</dbReference>
<dbReference type="STRING" id="119206.AWM72_04285"/>
<dbReference type="Pfam" id="PF00486">
    <property type="entry name" value="Trans_reg_C"/>
    <property type="match status" value="1"/>
</dbReference>
<dbReference type="InterPro" id="IPR011006">
    <property type="entry name" value="CheY-like_superfamily"/>
</dbReference>
<dbReference type="Gene3D" id="6.10.250.690">
    <property type="match status" value="1"/>
</dbReference>
<evidence type="ECO:0000259" key="9">
    <source>
        <dbReference type="PROSITE" id="PS50110"/>
    </source>
</evidence>
<dbReference type="PROSITE" id="PS50110">
    <property type="entry name" value="RESPONSE_REGULATORY"/>
    <property type="match status" value="1"/>
</dbReference>
<dbReference type="PANTHER" id="PTHR48111:SF10">
    <property type="entry name" value="STAGE 0 SPORULATION PROTEIN A HOMOLOG"/>
    <property type="match status" value="1"/>
</dbReference>
<evidence type="ECO:0000313" key="15">
    <source>
        <dbReference type="Proteomes" id="UP000234239"/>
    </source>
</evidence>
<dbReference type="EMBL" id="PKGY01000006">
    <property type="protein sequence ID" value="PKZ20804.1"/>
    <property type="molecule type" value="Genomic_DNA"/>
</dbReference>
<dbReference type="Pfam" id="PF00072">
    <property type="entry name" value="Response_reg"/>
    <property type="match status" value="1"/>
</dbReference>
<reference evidence="14" key="2">
    <citation type="submission" date="2016-01" db="EMBL/GenBank/DDBJ databases">
        <title>Six Aerococcus type strain genome sequencing and assembly using PacBio and Illumina Hiseq.</title>
        <authorList>
            <person name="Carkaci D."/>
            <person name="Dargis R."/>
            <person name="Nielsen X.C."/>
            <person name="Skovgaard O."/>
            <person name="Fuursted K."/>
            <person name="Christensen J.J."/>
        </authorList>
    </citation>
    <scope>NUCLEOTIDE SEQUENCE [LARGE SCALE GENOMIC DNA]</scope>
    <source>
        <strain evidence="14">CCUG43001</strain>
    </source>
</reference>
<dbReference type="InterPro" id="IPR036388">
    <property type="entry name" value="WH-like_DNA-bd_sf"/>
</dbReference>
<evidence type="ECO:0000313" key="16">
    <source>
        <dbReference type="Proteomes" id="UP000327148"/>
    </source>
</evidence>
<evidence type="ECO:0000256" key="4">
    <source>
        <dbReference type="ARBA" id="ARBA00023125"/>
    </source>
</evidence>
<reference evidence="12 16" key="4">
    <citation type="submission" date="2019-09" db="EMBL/GenBank/DDBJ databases">
        <title>Draft genome sequence assemblies of isolates from the urinary tract.</title>
        <authorList>
            <person name="Mores C.R."/>
            <person name="Putonti C."/>
            <person name="Wolfe A.J."/>
        </authorList>
    </citation>
    <scope>NUCLEOTIDE SEQUENCE [LARGE SCALE GENOMIC DNA]</scope>
    <source>
        <strain evidence="12 16">UMB623</strain>
    </source>
</reference>
<dbReference type="Proteomes" id="UP000234239">
    <property type="component" value="Unassembled WGS sequence"/>
</dbReference>
<keyword evidence="2" id="KW-0902">Two-component regulatory system</keyword>
<dbReference type="SMART" id="SM00448">
    <property type="entry name" value="REC"/>
    <property type="match status" value="1"/>
</dbReference>
<feature type="modified residue" description="4-aspartylphosphate" evidence="7">
    <location>
        <position position="52"/>
    </location>
</feature>
<dbReference type="GO" id="GO:0000976">
    <property type="term" value="F:transcription cis-regulatory region binding"/>
    <property type="evidence" value="ECO:0007669"/>
    <property type="project" value="TreeGrafter"/>
</dbReference>
<evidence type="ECO:0000256" key="8">
    <source>
        <dbReference type="PROSITE-ProRule" id="PRU01091"/>
    </source>
</evidence>
<dbReference type="CDD" id="cd17574">
    <property type="entry name" value="REC_OmpR"/>
    <property type="match status" value="1"/>
</dbReference>
<protein>
    <submittedName>
        <fullName evidence="13">DNA-binding response regulator</fullName>
    </submittedName>
    <submittedName>
        <fullName evidence="11">PhoB family transcriptional regulator</fullName>
    </submittedName>
    <submittedName>
        <fullName evidence="12">Response regulator transcription factor</fullName>
    </submittedName>
</protein>
<keyword evidence="14" id="KW-1185">Reference proteome</keyword>
<evidence type="ECO:0000313" key="14">
    <source>
        <dbReference type="Proteomes" id="UP000069912"/>
    </source>
</evidence>
<sequence>MKLLIVDDDKDIVELLTIYSKNEGYQVVQAFDGDDALKQMVDNPDIDLMILDIMMPGKDGLTLLKELRGRNVEIPILLLSAKSSDMDKISGLTTGADDYVTKPFNALEVMARVKSLLRRANLSDENNTDTIEIGPLTIHKNSHEVKTIDGKEIQLTALEFGILYLLASHPNEVFSADEIFERVWQQDSVVSAKTVMVHVSHLRDKIGKATNGDKVISTVWGVGYRIVDPTADQA</sequence>